<accession>A0A2T3ZHF2</accession>
<dbReference type="AlphaFoldDB" id="A0A2T3ZHF2"/>
<reference evidence="3 4" key="1">
    <citation type="submission" date="2016-07" db="EMBL/GenBank/DDBJ databases">
        <title>Multiple horizontal gene transfer events from other fungi enriched the ability of initially mycotrophic Trichoderma (Ascomycota) to feed on dead plant biomass.</title>
        <authorList>
            <consortium name="DOE Joint Genome Institute"/>
            <person name="Aerts A."/>
            <person name="Atanasova L."/>
            <person name="Chenthamara K."/>
            <person name="Zhang J."/>
            <person name="Grujic M."/>
            <person name="Henrissat B."/>
            <person name="Kuo A."/>
            <person name="Salamov A."/>
            <person name="Lipzen A."/>
            <person name="Labutti K."/>
            <person name="Barry K."/>
            <person name="Miao Y."/>
            <person name="Rahimi M.J."/>
            <person name="Shen Q."/>
            <person name="Grigoriev I.V."/>
            <person name="Kubicek C.P."/>
            <person name="Druzhinina I.S."/>
        </authorList>
    </citation>
    <scope>NUCLEOTIDE SEQUENCE [LARGE SCALE GENOMIC DNA]</scope>
    <source>
        <strain evidence="3 4">CBS 433.97</strain>
    </source>
</reference>
<feature type="compositionally biased region" description="Low complexity" evidence="1">
    <location>
        <begin position="126"/>
        <end position="156"/>
    </location>
</feature>
<protein>
    <recommendedName>
        <fullName evidence="5">Fucose-specific lectin</fullName>
    </recommendedName>
</protein>
<dbReference type="Gene3D" id="2.120.10.70">
    <property type="entry name" value="Fucose-specific lectin"/>
    <property type="match status" value="1"/>
</dbReference>
<sequence>MMPIFDVSYIMQQPSQPTMSEVPLPTTVEGPSGRSREEQPSSARDHYYQLQRDPSRKPWYYKKKMLPFTILMGVISAFISCIVVVVRLTRKSALMMKTRPKETIMLTAMATTPIIMTSVLNVTNGTSSSLTTSSRKLSSTTTTATTASLSPSPSPILSSSNLASVFVDGENSKDSLEILLWQDGAGSISYLNGESHLKSRQRIEDLLEDAPKAKKGTPMAAVADDASIAHVFYLDEDNAVSHVFMEPRGSWRLGGMSTSSRKSIAAHEKSMLSAAFHRGEHGTNAVVLSYQDPDGNLRLAMSEDAKNDHDWYSVDFGSFTGRHKIGDWGGVGHAIAGDWQNKRHDSDGSFSGLLMAVEESQEITPWECSVDFHASSNKEVECHFLDKTFLDSDGKGISLSSRLSQLSWVRTGHGESKDPAQTLPYEFALLYMNLGGSIQENRVGIGLPRIIGSGFGSDMNFDGFATNDNKTVYAKSGSDIVVFGLDADGWQWKVDGIVNTAISKTGSH</sequence>
<keyword evidence="2" id="KW-0472">Membrane</keyword>
<feature type="region of interest" description="Disordered" evidence="1">
    <location>
        <begin position="125"/>
        <end position="156"/>
    </location>
</feature>
<dbReference type="SUPFAM" id="SSF89372">
    <property type="entry name" value="Fucose-specific lectin"/>
    <property type="match status" value="1"/>
</dbReference>
<name>A0A2T3ZHF2_TRIA4</name>
<dbReference type="EMBL" id="KZ679258">
    <property type="protein sequence ID" value="PTB44231.1"/>
    <property type="molecule type" value="Genomic_DNA"/>
</dbReference>
<evidence type="ECO:0000256" key="1">
    <source>
        <dbReference type="SAM" id="MobiDB-lite"/>
    </source>
</evidence>
<proteinExistence type="predicted"/>
<evidence type="ECO:0000256" key="2">
    <source>
        <dbReference type="SAM" id="Phobius"/>
    </source>
</evidence>
<dbReference type="Proteomes" id="UP000240493">
    <property type="component" value="Unassembled WGS sequence"/>
</dbReference>
<feature type="compositionally biased region" description="Basic and acidic residues" evidence="1">
    <location>
        <begin position="34"/>
        <end position="45"/>
    </location>
</feature>
<evidence type="ECO:0008006" key="5">
    <source>
        <dbReference type="Google" id="ProtNLM"/>
    </source>
</evidence>
<evidence type="ECO:0000313" key="3">
    <source>
        <dbReference type="EMBL" id="PTB44231.1"/>
    </source>
</evidence>
<keyword evidence="2" id="KW-1133">Transmembrane helix</keyword>
<keyword evidence="2" id="KW-0812">Transmembrane</keyword>
<dbReference type="OrthoDB" id="4896939at2759"/>
<keyword evidence="4" id="KW-1185">Reference proteome</keyword>
<feature type="transmembrane region" description="Helical" evidence="2">
    <location>
        <begin position="65"/>
        <end position="86"/>
    </location>
</feature>
<organism evidence="3 4">
    <name type="scientific">Trichoderma asperellum (strain ATCC 204424 / CBS 433.97 / NBRC 101777)</name>
    <dbReference type="NCBI Taxonomy" id="1042311"/>
    <lineage>
        <taxon>Eukaryota</taxon>
        <taxon>Fungi</taxon>
        <taxon>Dikarya</taxon>
        <taxon>Ascomycota</taxon>
        <taxon>Pezizomycotina</taxon>
        <taxon>Sordariomycetes</taxon>
        <taxon>Hypocreomycetidae</taxon>
        <taxon>Hypocreales</taxon>
        <taxon>Hypocreaceae</taxon>
        <taxon>Trichoderma</taxon>
    </lineage>
</organism>
<gene>
    <name evidence="3" type="ORF">M441DRAFT_132102</name>
</gene>
<evidence type="ECO:0000313" key="4">
    <source>
        <dbReference type="Proteomes" id="UP000240493"/>
    </source>
</evidence>
<feature type="region of interest" description="Disordered" evidence="1">
    <location>
        <begin position="16"/>
        <end position="45"/>
    </location>
</feature>